<evidence type="ECO:0008006" key="4">
    <source>
        <dbReference type="Google" id="ProtNLM"/>
    </source>
</evidence>
<reference evidence="3" key="1">
    <citation type="submission" date="2014-11" db="EMBL/GenBank/DDBJ databases">
        <authorList>
            <person name="Otto D Thomas"/>
            <person name="Naeem Raeece"/>
        </authorList>
    </citation>
    <scope>NUCLEOTIDE SEQUENCE</scope>
</reference>
<dbReference type="PANTHER" id="PTHR34123:SF1">
    <property type="entry name" value="OS04G0578200 PROTEIN"/>
    <property type="match status" value="1"/>
</dbReference>
<sequence>MSLHFLSCVLVCGLFSAQAFRTPCTSSRWPTPLRLRKRPAESLVEGLRAEGSNRTTRSCLRAASTSEGEGETSEEYVNPLTGFLGNFIQKKPVPESSERGNQNKPVGEIDFAVSKRKKMPLNRLAQELEKALQRSEWFVTGRVDPSFFSENFSFEDPDVKVKGIEDYAKGVNKIFDQETSRAEVIETTVKSANNTITVTWRLEGKVNVGPGLRIKPYLVYTDFGVDPKSGLIVSQLDRFSIPSYDILLSAFFPFLATFLTPPAAPAAELLEAARKEKKKTK</sequence>
<accession>A0A0G4I8F7</accession>
<evidence type="ECO:0000256" key="1">
    <source>
        <dbReference type="SAM" id="MobiDB-lite"/>
    </source>
</evidence>
<dbReference type="Pfam" id="PF10184">
    <property type="entry name" value="DUF2358"/>
    <property type="match status" value="1"/>
</dbReference>
<name>A0A0G4I8F7_9ALVE</name>
<dbReference type="InterPro" id="IPR018790">
    <property type="entry name" value="DUF2358"/>
</dbReference>
<dbReference type="EMBL" id="CDMZ01005605">
    <property type="protein sequence ID" value="CEM53290.1"/>
    <property type="molecule type" value="Genomic_DNA"/>
</dbReference>
<dbReference type="PANTHER" id="PTHR34123">
    <property type="entry name" value="OS04G0578200 PROTEIN"/>
    <property type="match status" value="1"/>
</dbReference>
<dbReference type="VEuPathDB" id="CryptoDB:Cvel_11855"/>
<feature type="chain" id="PRO_5005192266" description="SnoaL-like domain-containing protein" evidence="2">
    <location>
        <begin position="20"/>
        <end position="281"/>
    </location>
</feature>
<proteinExistence type="predicted"/>
<feature type="signal peptide" evidence="2">
    <location>
        <begin position="1"/>
        <end position="19"/>
    </location>
</feature>
<dbReference type="AlphaFoldDB" id="A0A0G4I8F7"/>
<keyword evidence="2" id="KW-0732">Signal</keyword>
<evidence type="ECO:0000313" key="3">
    <source>
        <dbReference type="EMBL" id="CEM53290.1"/>
    </source>
</evidence>
<evidence type="ECO:0000256" key="2">
    <source>
        <dbReference type="SAM" id="SignalP"/>
    </source>
</evidence>
<gene>
    <name evidence="3" type="ORF">Cvel_11855</name>
</gene>
<protein>
    <recommendedName>
        <fullName evidence="4">SnoaL-like domain-containing protein</fullName>
    </recommendedName>
</protein>
<feature type="region of interest" description="Disordered" evidence="1">
    <location>
        <begin position="55"/>
        <end position="75"/>
    </location>
</feature>
<organism evidence="3">
    <name type="scientific">Chromera velia CCMP2878</name>
    <dbReference type="NCBI Taxonomy" id="1169474"/>
    <lineage>
        <taxon>Eukaryota</taxon>
        <taxon>Sar</taxon>
        <taxon>Alveolata</taxon>
        <taxon>Colpodellida</taxon>
        <taxon>Chromeraceae</taxon>
        <taxon>Chromera</taxon>
    </lineage>
</organism>